<reference evidence="1 2" key="1">
    <citation type="submission" date="2018-06" db="EMBL/GenBank/DDBJ databases">
        <authorList>
            <consortium name="Pathogen Informatics"/>
            <person name="Doyle S."/>
        </authorList>
    </citation>
    <scope>NUCLEOTIDE SEQUENCE [LARGE SCALE GENOMIC DNA]</scope>
    <source>
        <strain evidence="1 2">NCTC13533</strain>
    </source>
</reference>
<organism evidence="1 2">
    <name type="scientific">Chryseobacterium carnipullorum</name>
    <dbReference type="NCBI Taxonomy" id="1124835"/>
    <lineage>
        <taxon>Bacteria</taxon>
        <taxon>Pseudomonadati</taxon>
        <taxon>Bacteroidota</taxon>
        <taxon>Flavobacteriia</taxon>
        <taxon>Flavobacteriales</taxon>
        <taxon>Weeksellaceae</taxon>
        <taxon>Chryseobacterium group</taxon>
        <taxon>Chryseobacterium</taxon>
    </lineage>
</organism>
<name>A0A376DXG3_CHRCU</name>
<proteinExistence type="predicted"/>
<evidence type="ECO:0000313" key="1">
    <source>
        <dbReference type="EMBL" id="STC96708.1"/>
    </source>
</evidence>
<dbReference type="AlphaFoldDB" id="A0A376DXG3"/>
<accession>A0A376DXG3</accession>
<sequence length="33" mass="3736">MKPTKNQAILLKQSKKPELIRLLLLGLNGKKGY</sequence>
<dbReference type="Proteomes" id="UP000255224">
    <property type="component" value="Unassembled WGS sequence"/>
</dbReference>
<gene>
    <name evidence="1" type="ORF">NCTC13533_02261</name>
</gene>
<dbReference type="EMBL" id="UFVQ01000003">
    <property type="protein sequence ID" value="STC96708.1"/>
    <property type="molecule type" value="Genomic_DNA"/>
</dbReference>
<evidence type="ECO:0000313" key="2">
    <source>
        <dbReference type="Proteomes" id="UP000255224"/>
    </source>
</evidence>
<protein>
    <submittedName>
        <fullName evidence="1">Uncharacterized protein</fullName>
    </submittedName>
</protein>